<evidence type="ECO:0000313" key="6">
    <source>
        <dbReference type="Proteomes" id="UP000467700"/>
    </source>
</evidence>
<evidence type="ECO:0000313" key="5">
    <source>
        <dbReference type="EMBL" id="CAA7268191.1"/>
    </source>
</evidence>
<feature type="region of interest" description="Disordered" evidence="3">
    <location>
        <begin position="275"/>
        <end position="370"/>
    </location>
</feature>
<dbReference type="Pfam" id="PF02182">
    <property type="entry name" value="SAD_SRA"/>
    <property type="match status" value="1"/>
</dbReference>
<dbReference type="InterPro" id="IPR036987">
    <property type="entry name" value="SRA-YDG_sf"/>
</dbReference>
<dbReference type="GO" id="GO:0016567">
    <property type="term" value="P:protein ubiquitination"/>
    <property type="evidence" value="ECO:0007669"/>
    <property type="project" value="TreeGrafter"/>
</dbReference>
<name>A0A8S0XY21_CYCAE</name>
<gene>
    <name evidence="5" type="ORF">AAE3_LOCUS10418</name>
</gene>
<keyword evidence="6" id="KW-1185">Reference proteome</keyword>
<dbReference type="Proteomes" id="UP000467700">
    <property type="component" value="Unassembled WGS sequence"/>
</dbReference>
<dbReference type="OrthoDB" id="2270193at2759"/>
<dbReference type="EMBL" id="CACVBS010000066">
    <property type="protein sequence ID" value="CAA7268191.1"/>
    <property type="molecule type" value="Genomic_DNA"/>
</dbReference>
<sequence length="370" mass="40827">MSAFKGSQMNPAPDRDPARFGEIPGFPVGSRWPGRRQLCDDGVHAMLTGGIHGRAHEGAFSVVLSGGYEDDVDLGEEFTYTGSGGQAKREDGAKWDNKQVTDQEWVRGNLALQTSHRTQKPVRVIRGYKLKSEFAPVEGYRYDGLYTVVEADQKPGKSGHNVCLFRFKRCPGQLPLPFDVATLPMRRERPLTLHRSAGPVASTSRLESPDRVASSSTSTPKALTKSSVNNSARKGLSGMPARYKIPKIRPEPSIANYKSARPLSSFHAGTTVSVESMVKPEPEEEEMETPQIAVTEEPPESDEELPVTDSQKQQEEEEEYDDDDMYVKDEEIDQLLSNQDGIPIESSEVNGKNLEASEDLEEGEIASTKQ</sequence>
<feature type="region of interest" description="Disordered" evidence="3">
    <location>
        <begin position="190"/>
        <end position="247"/>
    </location>
</feature>
<comment type="caution">
    <text evidence="5">The sequence shown here is derived from an EMBL/GenBank/DDBJ whole genome shotgun (WGS) entry which is preliminary data.</text>
</comment>
<evidence type="ECO:0000256" key="2">
    <source>
        <dbReference type="PROSITE-ProRule" id="PRU00358"/>
    </source>
</evidence>
<dbReference type="AlphaFoldDB" id="A0A8S0XY21"/>
<dbReference type="SMART" id="SM00466">
    <property type="entry name" value="SRA"/>
    <property type="match status" value="1"/>
</dbReference>
<evidence type="ECO:0000256" key="3">
    <source>
        <dbReference type="SAM" id="MobiDB-lite"/>
    </source>
</evidence>
<dbReference type="PANTHER" id="PTHR14140:SF27">
    <property type="entry name" value="OS04G0289800 PROTEIN"/>
    <property type="match status" value="1"/>
</dbReference>
<dbReference type="PANTHER" id="PTHR14140">
    <property type="entry name" value="E3 UBIQUITIN-PROTEIN LIGASE UHRF-RELATED"/>
    <property type="match status" value="1"/>
</dbReference>
<evidence type="ECO:0000256" key="1">
    <source>
        <dbReference type="ARBA" id="ARBA00023242"/>
    </source>
</evidence>
<feature type="domain" description="YDG" evidence="4">
    <location>
        <begin position="21"/>
        <end position="169"/>
    </location>
</feature>
<reference evidence="5 6" key="1">
    <citation type="submission" date="2020-01" db="EMBL/GenBank/DDBJ databases">
        <authorList>
            <person name="Gupta K D."/>
        </authorList>
    </citation>
    <scope>NUCLEOTIDE SEQUENCE [LARGE SCALE GENOMIC DNA]</scope>
</reference>
<dbReference type="SUPFAM" id="SSF88697">
    <property type="entry name" value="PUA domain-like"/>
    <property type="match status" value="1"/>
</dbReference>
<dbReference type="InterPro" id="IPR045134">
    <property type="entry name" value="UHRF1/2-like"/>
</dbReference>
<dbReference type="GO" id="GO:0061630">
    <property type="term" value="F:ubiquitin protein ligase activity"/>
    <property type="evidence" value="ECO:0007669"/>
    <property type="project" value="TreeGrafter"/>
</dbReference>
<feature type="compositionally biased region" description="Polar residues" evidence="3">
    <location>
        <begin position="213"/>
        <end position="232"/>
    </location>
</feature>
<dbReference type="InterPro" id="IPR015947">
    <property type="entry name" value="PUA-like_sf"/>
</dbReference>
<keyword evidence="1 2" id="KW-0539">Nucleus</keyword>
<feature type="compositionally biased region" description="Polar residues" evidence="3">
    <location>
        <begin position="1"/>
        <end position="10"/>
    </location>
</feature>
<feature type="region of interest" description="Disordered" evidence="3">
    <location>
        <begin position="1"/>
        <end position="28"/>
    </location>
</feature>
<dbReference type="InterPro" id="IPR003105">
    <property type="entry name" value="SRA_YDG"/>
</dbReference>
<dbReference type="PROSITE" id="PS51015">
    <property type="entry name" value="YDG"/>
    <property type="match status" value="1"/>
</dbReference>
<dbReference type="GO" id="GO:0044027">
    <property type="term" value="P:negative regulation of gene expression via chromosomal CpG island methylation"/>
    <property type="evidence" value="ECO:0007669"/>
    <property type="project" value="TreeGrafter"/>
</dbReference>
<organism evidence="5 6">
    <name type="scientific">Cyclocybe aegerita</name>
    <name type="common">Black poplar mushroom</name>
    <name type="synonym">Agrocybe aegerita</name>
    <dbReference type="NCBI Taxonomy" id="1973307"/>
    <lineage>
        <taxon>Eukaryota</taxon>
        <taxon>Fungi</taxon>
        <taxon>Dikarya</taxon>
        <taxon>Basidiomycota</taxon>
        <taxon>Agaricomycotina</taxon>
        <taxon>Agaricomycetes</taxon>
        <taxon>Agaricomycetidae</taxon>
        <taxon>Agaricales</taxon>
        <taxon>Agaricineae</taxon>
        <taxon>Bolbitiaceae</taxon>
        <taxon>Cyclocybe</taxon>
    </lineage>
</organism>
<dbReference type="Gene3D" id="2.30.280.10">
    <property type="entry name" value="SRA-YDG"/>
    <property type="match status" value="1"/>
</dbReference>
<accession>A0A8S0XY21</accession>
<feature type="compositionally biased region" description="Acidic residues" evidence="3">
    <location>
        <begin position="297"/>
        <end position="306"/>
    </location>
</feature>
<feature type="compositionally biased region" description="Acidic residues" evidence="3">
    <location>
        <begin position="315"/>
        <end position="324"/>
    </location>
</feature>
<protein>
    <recommendedName>
        <fullName evidence="4">YDG domain-containing protein</fullName>
    </recommendedName>
</protein>
<dbReference type="GO" id="GO:0005634">
    <property type="term" value="C:nucleus"/>
    <property type="evidence" value="ECO:0007669"/>
    <property type="project" value="UniProtKB-SubCell"/>
</dbReference>
<evidence type="ECO:0000259" key="4">
    <source>
        <dbReference type="PROSITE" id="PS51015"/>
    </source>
</evidence>
<comment type="subcellular location">
    <subcellularLocation>
        <location evidence="2">Nucleus</location>
    </subcellularLocation>
</comment>
<proteinExistence type="predicted"/>